<reference evidence="5" key="2">
    <citation type="submission" date="2017-05" db="UniProtKB">
        <authorList>
            <consortium name="EnsemblMetazoa"/>
        </authorList>
    </citation>
    <scope>IDENTIFICATION</scope>
</reference>
<keyword evidence="6" id="KW-1185">Reference proteome</keyword>
<keyword evidence="2" id="KW-0539">Nucleus</keyword>
<evidence type="ECO:0000256" key="3">
    <source>
        <dbReference type="ARBA" id="ARBA00025724"/>
    </source>
</evidence>
<evidence type="ECO:0000256" key="2">
    <source>
        <dbReference type="ARBA" id="ARBA00023242"/>
    </source>
</evidence>
<organism evidence="5">
    <name type="scientific">Amphimedon queenslandica</name>
    <name type="common">Sponge</name>
    <dbReference type="NCBI Taxonomy" id="400682"/>
    <lineage>
        <taxon>Eukaryota</taxon>
        <taxon>Metazoa</taxon>
        <taxon>Porifera</taxon>
        <taxon>Demospongiae</taxon>
        <taxon>Heteroscleromorpha</taxon>
        <taxon>Haplosclerida</taxon>
        <taxon>Niphatidae</taxon>
        <taxon>Amphimedon</taxon>
    </lineage>
</organism>
<comment type="subcellular location">
    <subcellularLocation>
        <location evidence="1">Nucleus</location>
    </subcellularLocation>
</comment>
<dbReference type="SUPFAM" id="SSF47819">
    <property type="entry name" value="HRDC-like"/>
    <property type="match status" value="1"/>
</dbReference>
<dbReference type="OMA" id="HRKTQNE"/>
<dbReference type="InterPro" id="IPR006590">
    <property type="entry name" value="RNA_pol_Rpb4/RPC9_core"/>
</dbReference>
<evidence type="ECO:0000259" key="4">
    <source>
        <dbReference type="SMART" id="SM00657"/>
    </source>
</evidence>
<dbReference type="STRING" id="400682.A0A1X7URM2"/>
<dbReference type="AlphaFoldDB" id="A0A1X7URM2"/>
<name>A0A1X7URM2_AMPQE</name>
<dbReference type="InParanoid" id="A0A1X7URM2"/>
<feature type="domain" description="RNA polymerase Rpb4/RPC9 core" evidence="4">
    <location>
        <begin position="21"/>
        <end position="138"/>
    </location>
</feature>
<evidence type="ECO:0000256" key="1">
    <source>
        <dbReference type="ARBA" id="ARBA00004123"/>
    </source>
</evidence>
<comment type="similarity">
    <text evidence="3">Belongs to the eukaryotic RPB4 RNA polymerase subunit family.</text>
</comment>
<gene>
    <name evidence="5" type="primary">100639910</name>
</gene>
<evidence type="ECO:0000313" key="5">
    <source>
        <dbReference type="EnsemblMetazoa" id="Aqu2.1.30316_001"/>
    </source>
</evidence>
<dbReference type="eggNOG" id="KOG2351">
    <property type="taxonomic scope" value="Eukaryota"/>
</dbReference>
<dbReference type="GO" id="GO:0030880">
    <property type="term" value="C:RNA polymerase complex"/>
    <property type="evidence" value="ECO:0007669"/>
    <property type="project" value="InterPro"/>
</dbReference>
<reference evidence="6" key="1">
    <citation type="journal article" date="2010" name="Nature">
        <title>The Amphimedon queenslandica genome and the evolution of animal complexity.</title>
        <authorList>
            <person name="Srivastava M."/>
            <person name="Simakov O."/>
            <person name="Chapman J."/>
            <person name="Fahey B."/>
            <person name="Gauthier M.E."/>
            <person name="Mitros T."/>
            <person name="Richards G.S."/>
            <person name="Conaco C."/>
            <person name="Dacre M."/>
            <person name="Hellsten U."/>
            <person name="Larroux C."/>
            <person name="Putnam N.H."/>
            <person name="Stanke M."/>
            <person name="Adamska M."/>
            <person name="Darling A."/>
            <person name="Degnan S.M."/>
            <person name="Oakley T.H."/>
            <person name="Plachetzki D.C."/>
            <person name="Zhai Y."/>
            <person name="Adamski M."/>
            <person name="Calcino A."/>
            <person name="Cummins S.F."/>
            <person name="Goodstein D.M."/>
            <person name="Harris C."/>
            <person name="Jackson D.J."/>
            <person name="Leys S.P."/>
            <person name="Shu S."/>
            <person name="Woodcroft B.J."/>
            <person name="Vervoort M."/>
            <person name="Kosik K.S."/>
            <person name="Manning G."/>
            <person name="Degnan B.M."/>
            <person name="Rokhsar D.S."/>
        </authorList>
    </citation>
    <scope>NUCLEOTIDE SEQUENCE [LARGE SCALE GENOMIC DNA]</scope>
</reference>
<dbReference type="GO" id="GO:0005634">
    <property type="term" value="C:nucleus"/>
    <property type="evidence" value="ECO:0007669"/>
    <property type="project" value="UniProtKB-SubCell"/>
</dbReference>
<dbReference type="InterPro" id="IPR038324">
    <property type="entry name" value="Rpb4/RPC9_sf"/>
</dbReference>
<dbReference type="PANTHER" id="PTHR21297">
    <property type="entry name" value="DNA-DIRECTED RNA POLYMERASE II"/>
    <property type="match status" value="1"/>
</dbReference>
<dbReference type="EnsemblMetazoa" id="Aqu2.1.30316_001">
    <property type="protein sequence ID" value="Aqu2.1.30316_001"/>
    <property type="gene ID" value="Aqu2.1.30316"/>
</dbReference>
<dbReference type="EnsemblMetazoa" id="XM_003386931.3">
    <property type="protein sequence ID" value="XP_003386979.1"/>
    <property type="gene ID" value="LOC100639910"/>
</dbReference>
<dbReference type="Proteomes" id="UP000007879">
    <property type="component" value="Unassembled WGS sequence"/>
</dbReference>
<accession>A0A1X7URM2</accession>
<dbReference type="InterPro" id="IPR005574">
    <property type="entry name" value="Rpb4/RPC9"/>
</dbReference>
<dbReference type="GO" id="GO:0000166">
    <property type="term" value="F:nucleotide binding"/>
    <property type="evidence" value="ECO:0007669"/>
    <property type="project" value="InterPro"/>
</dbReference>
<dbReference type="Pfam" id="PF03874">
    <property type="entry name" value="RNA_pol_Rpb4"/>
    <property type="match status" value="1"/>
</dbReference>
<dbReference type="SMART" id="SM00657">
    <property type="entry name" value="RPOL4c"/>
    <property type="match status" value="1"/>
</dbReference>
<protein>
    <recommendedName>
        <fullName evidence="4">RNA polymerase Rpb4/RPC9 core domain-containing protein</fullName>
    </recommendedName>
</protein>
<proteinExistence type="inferred from homology"/>
<evidence type="ECO:0000313" key="6">
    <source>
        <dbReference type="Proteomes" id="UP000007879"/>
    </source>
</evidence>
<dbReference type="InterPro" id="IPR010997">
    <property type="entry name" value="HRDC-like_sf"/>
</dbReference>
<sequence length="139" mass="15907">MAAKPEAEELQEDATELRFGKDFDTADALLVSEVKMLLEHRKAQHESQDDDQDLSEVFTKTLDYCQTFSKYNSRETISAIRGALQKHKLHKFEVACLANLAPADADEAKTLLPSLQGRFDDLELNELLDDIRTHMNYQY</sequence>
<dbReference type="Gene3D" id="1.20.1250.40">
    <property type="match status" value="1"/>
</dbReference>
<dbReference type="GO" id="GO:0006352">
    <property type="term" value="P:DNA-templated transcription initiation"/>
    <property type="evidence" value="ECO:0007669"/>
    <property type="project" value="InterPro"/>
</dbReference>
<dbReference type="InterPro" id="IPR045222">
    <property type="entry name" value="Rpb4-like"/>
</dbReference>
<dbReference type="KEGG" id="aqu:100639910"/>
<dbReference type="OrthoDB" id="2186918at2759"/>